<organism evidence="3 4">
    <name type="scientific">Lithohypha guttulata</name>
    <dbReference type="NCBI Taxonomy" id="1690604"/>
    <lineage>
        <taxon>Eukaryota</taxon>
        <taxon>Fungi</taxon>
        <taxon>Dikarya</taxon>
        <taxon>Ascomycota</taxon>
        <taxon>Pezizomycotina</taxon>
        <taxon>Eurotiomycetes</taxon>
        <taxon>Chaetothyriomycetidae</taxon>
        <taxon>Chaetothyriales</taxon>
        <taxon>Trichomeriaceae</taxon>
        <taxon>Lithohypha</taxon>
    </lineage>
</organism>
<reference evidence="3 4" key="1">
    <citation type="submission" date="2023-08" db="EMBL/GenBank/DDBJ databases">
        <title>Black Yeasts Isolated from many extreme environments.</title>
        <authorList>
            <person name="Coleine C."/>
            <person name="Stajich J.E."/>
            <person name="Selbmann L."/>
        </authorList>
    </citation>
    <scope>NUCLEOTIDE SEQUENCE [LARGE SCALE GENOMIC DNA]</scope>
    <source>
        <strain evidence="3 4">CCFEE 5910</strain>
    </source>
</reference>
<dbReference type="Proteomes" id="UP001309876">
    <property type="component" value="Unassembled WGS sequence"/>
</dbReference>
<evidence type="ECO:0000256" key="2">
    <source>
        <dbReference type="SAM" id="MobiDB-lite"/>
    </source>
</evidence>
<proteinExistence type="predicted"/>
<sequence length="255" mass="29284">MATKRNWSQYCDGVSLDPDSKVRRRSTRINKRSNQALPRRTTRGSPNYYEPDYYSFWLESDEEYEEDDEDEQQQSESSEDSEKSEEEEEDGDDDDEENCYDQPSNNHKGQINTPQHDRFPEKQKRPPPPITVLDDEEHTTTTPSNNPTKHQQRPRAILTLRFTSGKLLASVMNNTSQSHTSAASRQQQRATISKDIAQTELSHALANAAAAREEHDRAEAALTRAQRCCDEAASRRDAANKKVHELCEKVMRSRE</sequence>
<feature type="compositionally biased region" description="Basic and acidic residues" evidence="2">
    <location>
        <begin position="115"/>
        <end position="124"/>
    </location>
</feature>
<keyword evidence="4" id="KW-1185">Reference proteome</keyword>
<feature type="compositionally biased region" description="Polar residues" evidence="2">
    <location>
        <begin position="101"/>
        <end position="114"/>
    </location>
</feature>
<evidence type="ECO:0000256" key="1">
    <source>
        <dbReference type="SAM" id="Coils"/>
    </source>
</evidence>
<feature type="compositionally biased region" description="Basic residues" evidence="2">
    <location>
        <begin position="22"/>
        <end position="31"/>
    </location>
</feature>
<feature type="compositionally biased region" description="Acidic residues" evidence="2">
    <location>
        <begin position="59"/>
        <end position="99"/>
    </location>
</feature>
<accession>A0AAN7T7A7</accession>
<feature type="region of interest" description="Disordered" evidence="2">
    <location>
        <begin position="1"/>
        <end position="155"/>
    </location>
</feature>
<protein>
    <submittedName>
        <fullName evidence="3">Uncharacterized protein</fullName>
    </submittedName>
</protein>
<dbReference type="EMBL" id="JAVRRJ010000001">
    <property type="protein sequence ID" value="KAK5089861.1"/>
    <property type="molecule type" value="Genomic_DNA"/>
</dbReference>
<evidence type="ECO:0000313" key="3">
    <source>
        <dbReference type="EMBL" id="KAK5089861.1"/>
    </source>
</evidence>
<gene>
    <name evidence="3" type="ORF">LTR05_000028</name>
</gene>
<comment type="caution">
    <text evidence="3">The sequence shown here is derived from an EMBL/GenBank/DDBJ whole genome shotgun (WGS) entry which is preliminary data.</text>
</comment>
<keyword evidence="1" id="KW-0175">Coiled coil</keyword>
<name>A0AAN7T7A7_9EURO</name>
<feature type="compositionally biased region" description="Polar residues" evidence="2">
    <location>
        <begin position="140"/>
        <end position="149"/>
    </location>
</feature>
<dbReference type="AlphaFoldDB" id="A0AAN7T7A7"/>
<feature type="coiled-coil region" evidence="1">
    <location>
        <begin position="194"/>
        <end position="228"/>
    </location>
</feature>
<evidence type="ECO:0000313" key="4">
    <source>
        <dbReference type="Proteomes" id="UP001309876"/>
    </source>
</evidence>